<feature type="region of interest" description="Disordered" evidence="1">
    <location>
        <begin position="253"/>
        <end position="393"/>
    </location>
</feature>
<reference evidence="3" key="1">
    <citation type="submission" date="2007-06" db="EMBL/GenBank/DDBJ databases">
        <title>Complete sequence of Sinorhizobium medicae WSM419 chromosome.</title>
        <authorList>
            <consortium name="US DOE Joint Genome Institute"/>
            <person name="Copeland A."/>
            <person name="Lucas S."/>
            <person name="Lapidus A."/>
            <person name="Barry K."/>
            <person name="Glavina del Rio T."/>
            <person name="Dalin E."/>
            <person name="Tice H."/>
            <person name="Pitluck S."/>
            <person name="Chain P."/>
            <person name="Malfatti S."/>
            <person name="Shin M."/>
            <person name="Vergez L."/>
            <person name="Schmutz J."/>
            <person name="Larimer F."/>
            <person name="Land M."/>
            <person name="Hauser L."/>
            <person name="Kyrpides N."/>
            <person name="Mikhailova N."/>
            <person name="Reeve W.G."/>
            <person name="Richardson P."/>
        </authorList>
    </citation>
    <scope>NUCLEOTIDE SEQUENCE [LARGE SCALE GENOMIC DNA]</scope>
    <source>
        <strain evidence="3">WSM419</strain>
    </source>
</reference>
<dbReference type="HOGENOM" id="CLU_232208_0_0_5"/>
<dbReference type="InterPro" id="IPR028994">
    <property type="entry name" value="Integrin_alpha_N"/>
</dbReference>
<evidence type="ECO:0000313" key="3">
    <source>
        <dbReference type="Proteomes" id="UP000001108"/>
    </source>
</evidence>
<evidence type="ECO:0000256" key="1">
    <source>
        <dbReference type="SAM" id="MobiDB-lite"/>
    </source>
</evidence>
<feature type="region of interest" description="Disordered" evidence="1">
    <location>
        <begin position="747"/>
        <end position="783"/>
    </location>
</feature>
<feature type="region of interest" description="Disordered" evidence="1">
    <location>
        <begin position="2059"/>
        <end position="2113"/>
    </location>
</feature>
<feature type="region of interest" description="Disordered" evidence="1">
    <location>
        <begin position="813"/>
        <end position="836"/>
    </location>
</feature>
<dbReference type="OrthoDB" id="8033153at2"/>
<feature type="compositionally biased region" description="Basic and acidic residues" evidence="1">
    <location>
        <begin position="283"/>
        <end position="297"/>
    </location>
</feature>
<gene>
    <name evidence="2" type="ordered locus">Smed_0886</name>
</gene>
<name>A6U7W1_SINMW</name>
<feature type="compositionally biased region" description="Basic and acidic residues" evidence="1">
    <location>
        <begin position="1706"/>
        <end position="1724"/>
    </location>
</feature>
<dbReference type="EMBL" id="CP000738">
    <property type="protein sequence ID" value="ABR59741.1"/>
    <property type="molecule type" value="Genomic_DNA"/>
</dbReference>
<feature type="compositionally biased region" description="Basic and acidic residues" evidence="1">
    <location>
        <begin position="813"/>
        <end position="831"/>
    </location>
</feature>
<sequence>MFSRVLPGQISHLGIRAEIYGEVREWNFGSFLDGQYEPVGIPGDPRDFLGGFRGQMGMRSTIVGSASVERGLGAALVDQIAAFASDLYNRQINYEPVPNRLGRQANSNSAAAYVMRMLGIDPNSLSYQGNPVGLNVDLSDRRFGLPSPGFYSGRAHADYLDWQYGDAVPTPAPRPTDLAPSVTSPVPQPSGVQQPPILSPINYVPGAPIGVSQTPATPITAPSAVFPNAPVSAPTVSAPPNPVAPSSLVNIIDQNPQKPSSLNPNKSQKSTKSGKQGGGTNRNSDRGGSRSGDHYGGVDRNGGFGGSKSTSGGISSKNSGSGGKSGGSSPKDKGSKSTGKSGGGWGNGNSPGDTARGNGFGGSGPSVGKDPGGRSFQHEGKRDNNQKSKSTGGFGGLSVPVLLDLTGNGLAVDPLSSSSFFVDLDGSGYLHRMASAGAGTGMLVLDIGGDGKISDASEFVFTEWDKSATGDLEAVRNVFDTNGNGTLDAGDARWSEFKVLVDGTMVTLDSLGIASIDLTPRGSGQNFADGSAILGTTTYTRTDGSTGTVGDAALAVDGNGYLIRRSSETSADGSTTEDVFGYSPDGRLAFRNLITRSADGQSTFTQFDDDGNGTFDRSQRIEVTTDAGGNRHRVVSNFNADGSLRDRTTTTTGAGGRTVTTTIDQDGDGTADQSEIFTTNADGSTTTVTRALAPDGSLLGEVKVAGSADGLSKTTSTDENGDGGYDSVISDVTTINSEGERVRTVDTRNADGSLRDRSTTTTAADGRSRSIFSDFDGDGVTDERQEVRISAGEDGSTTTDIAAYSSDDALLGREETTASADGKRTTTRSDLDGDGTVDRTMTIAMVSQADGASTQTETATSADGTLLSRTVTSRSADGKLVTTEADANGDGAVERLTKITVGGDGATTEEIAETHPNGTAAGRSVKLTAADGLSWIRTTDIDGNGATDRTESSTTTINADGSRTETAAIRSGNGSLIGQSVTTTSSDSLSQTVQQDVTGDGAADLIASDRIALNADGTRTETIDTRSGNGTLLGSTVKTVSAERKTTTVAIDADGDGTIDLQTVSVMASDGSAVVTERATASNGALLAQSKSTASRDGLKQVLLTDADGDGTFEHEAATETTLGADGSRTVTSTLRAGNGTLIERTVSKTSDDGFAASVETDANGDGIVDLRASETKRINADGSVTVTVKNQQGTSIVGSTETATSGNGLTRTIRTDADGNGTVDTTATSTRVLQANGSITDTVTVTSGSGATLSRTVTTSSADGRSLSTAADIDGDLKDDVTNVTLVNADGSATSTASTFASAKLQSRSTATTSANGLVTKSETDANGDGVADRAVETATVLNASGGRTVTVREFGAHGAVKSKTVVETSANGLSETTQWSATGDKVTRSRTMTATVNADGSTGSAESYFKAGGALESKIVSATSADRKTTTVAGDMDGNGVIDRKAVSTVNADGSTTTVLSDLGSDGVKVVGRKTVTASGNGLKTTSDYDTDGNGALDTRFTSSTAFNGNGSRTETVTRQDGALKTQEKAVTEISADELSITRKWDLNGDGSFERSRTDVTKRNADGSVTRKVSELSGTTSTRQAETTTSANGLSVTHRWDLDGNGSYDQSSTDTTVLNGNGSVTRSVTSKKADGSQIARSVETRSADGRSVTVTEDRTALGLASRALVSSKTTLADGSVVETLSILDAAKKLAEKQTTTASADSREISIVRDSDGDGKTDQTETYTRFVDGSQSTVITGYSKSGTKLDGTTITTSADGRTTTTSWDLDGNGTTDRLRRTVLTANADGSENTVSTDTTAAGAIRSKTAAKVSADGRSELVSRDLNGDGLTDSTETTVRDLSGAAVTTIVNNAEARKTSYLIDSDVAWKEAIAAKSEIAVTADGNGRTMRSDFDGNGTYEYAEMAATQIDGSVLSTITETDSKGAVIARGTRIESADGRTVKLEKDADNDGDRDRTQTAVTHLDGAVTLTTVEWTSATSIKETVTESFNATGKLTRRLTTDAAGKRTQELLLLADGTMTDSVYDGASGKTLSVTRLSKDGVPVTATFYDPLGAEKWRRRRRPSTLRENSSSRFSRMTTGPGRPIRSMSPKSRAGRSRRMSTTKRAPSPSVPT</sequence>
<feature type="compositionally biased region" description="Polar residues" evidence="1">
    <location>
        <begin position="2066"/>
        <end position="2078"/>
    </location>
</feature>
<feature type="compositionally biased region" description="Basic and acidic residues" evidence="1">
    <location>
        <begin position="747"/>
        <end position="758"/>
    </location>
</feature>
<dbReference type="eggNOG" id="COG3210">
    <property type="taxonomic scope" value="Bacteria"/>
</dbReference>
<feature type="compositionally biased region" description="Gly residues" evidence="1">
    <location>
        <begin position="340"/>
        <end position="349"/>
    </location>
</feature>
<proteinExistence type="predicted"/>
<organism evidence="2 3">
    <name type="scientific">Sinorhizobium medicae (strain WSM419)</name>
    <name type="common">Ensifer medicae</name>
    <dbReference type="NCBI Taxonomy" id="366394"/>
    <lineage>
        <taxon>Bacteria</taxon>
        <taxon>Pseudomonadati</taxon>
        <taxon>Pseudomonadota</taxon>
        <taxon>Alphaproteobacteria</taxon>
        <taxon>Hyphomicrobiales</taxon>
        <taxon>Rhizobiaceae</taxon>
        <taxon>Sinorhizobium/Ensifer group</taxon>
        <taxon>Sinorhizobium</taxon>
    </lineage>
</organism>
<protein>
    <submittedName>
        <fullName evidence="2">Uncharacterized protein</fullName>
    </submittedName>
</protein>
<feature type="compositionally biased region" description="Polar residues" evidence="1">
    <location>
        <begin position="253"/>
        <end position="265"/>
    </location>
</feature>
<feature type="region of interest" description="Disordered" evidence="1">
    <location>
        <begin position="1550"/>
        <end position="1652"/>
    </location>
</feature>
<feature type="compositionally biased region" description="Basic and acidic residues" evidence="1">
    <location>
        <begin position="376"/>
        <end position="386"/>
    </location>
</feature>
<evidence type="ECO:0000313" key="2">
    <source>
        <dbReference type="EMBL" id="ABR59741.1"/>
    </source>
</evidence>
<feature type="compositionally biased region" description="Low complexity" evidence="1">
    <location>
        <begin position="307"/>
        <end position="319"/>
    </location>
</feature>
<accession>A6U7W1</accession>
<feature type="compositionally biased region" description="Basic and acidic residues" evidence="1">
    <location>
        <begin position="1550"/>
        <end position="1567"/>
    </location>
</feature>
<feature type="compositionally biased region" description="Basic residues" evidence="1">
    <location>
        <begin position="2093"/>
        <end position="2102"/>
    </location>
</feature>
<feature type="compositionally biased region" description="Low complexity" evidence="1">
    <location>
        <begin position="1579"/>
        <end position="1592"/>
    </location>
</feature>
<dbReference type="KEGG" id="smd:Smed_0886"/>
<dbReference type="STRING" id="366394.Smed_0886"/>
<dbReference type="Proteomes" id="UP000001108">
    <property type="component" value="Chromosome"/>
</dbReference>
<feature type="compositionally biased region" description="Polar residues" evidence="1">
    <location>
        <begin position="1609"/>
        <end position="1632"/>
    </location>
</feature>
<feature type="region of interest" description="Disordered" evidence="1">
    <location>
        <begin position="168"/>
        <end position="199"/>
    </location>
</feature>
<feature type="region of interest" description="Disordered" evidence="1">
    <location>
        <begin position="1699"/>
        <end position="1725"/>
    </location>
</feature>
<dbReference type="PATRIC" id="fig|366394.8.peg.4000"/>
<dbReference type="RefSeq" id="WP_011975079.1">
    <property type="nucleotide sequence ID" value="NC_009636.1"/>
</dbReference>
<feature type="compositionally biased region" description="Low complexity" evidence="1">
    <location>
        <begin position="180"/>
        <end position="196"/>
    </location>
</feature>
<reference evidence="2 3" key="2">
    <citation type="journal article" date="2010" name="Stand. Genomic Sci.">
        <title>Complete genome sequence of the Medicago microsymbiont Ensifer (Sinorhizobium) medicae strain WSM419.</title>
        <authorList>
            <person name="Reeve W."/>
            <person name="Chain P."/>
            <person name="O'Hara G."/>
            <person name="Ardley J."/>
            <person name="Nandesena K."/>
            <person name="Brau L."/>
            <person name="Tiwari R."/>
            <person name="Malfatti S."/>
            <person name="Kiss H."/>
            <person name="Lapidus A."/>
            <person name="Copeland A."/>
            <person name="Nolan M."/>
            <person name="Land M."/>
            <person name="Hauser L."/>
            <person name="Chang Y.J."/>
            <person name="Ivanova N."/>
            <person name="Mavromatis K."/>
            <person name="Markowitz V."/>
            <person name="Kyrpides N."/>
            <person name="Gollagher M."/>
            <person name="Yates R."/>
            <person name="Dilworth M."/>
            <person name="Howieson J."/>
        </authorList>
    </citation>
    <scope>NUCLEOTIDE SEQUENCE [LARGE SCALE GENOMIC DNA]</scope>
    <source>
        <strain evidence="2 3">WSM419</strain>
    </source>
</reference>
<dbReference type="SUPFAM" id="SSF69318">
    <property type="entry name" value="Integrin alpha N-terminal domain"/>
    <property type="match status" value="2"/>
</dbReference>